<feature type="compositionally biased region" description="Low complexity" evidence="1">
    <location>
        <begin position="18"/>
        <end position="28"/>
    </location>
</feature>
<organism evidence="2 3">
    <name type="scientific">Letharia lupina</name>
    <dbReference type="NCBI Taxonomy" id="560253"/>
    <lineage>
        <taxon>Eukaryota</taxon>
        <taxon>Fungi</taxon>
        <taxon>Dikarya</taxon>
        <taxon>Ascomycota</taxon>
        <taxon>Pezizomycotina</taxon>
        <taxon>Lecanoromycetes</taxon>
        <taxon>OSLEUM clade</taxon>
        <taxon>Lecanoromycetidae</taxon>
        <taxon>Lecanorales</taxon>
        <taxon>Lecanorineae</taxon>
        <taxon>Parmeliaceae</taxon>
        <taxon>Letharia</taxon>
    </lineage>
</organism>
<reference evidence="2 3" key="1">
    <citation type="journal article" date="2020" name="Genomics">
        <title>Complete, high-quality genomes from long-read metagenomic sequencing of two wolf lichen thalli reveals enigmatic genome architecture.</title>
        <authorList>
            <person name="McKenzie S.K."/>
            <person name="Walston R.F."/>
            <person name="Allen J.L."/>
        </authorList>
    </citation>
    <scope>NUCLEOTIDE SEQUENCE [LARGE SCALE GENOMIC DNA]</scope>
    <source>
        <strain evidence="2">WasteWater1</strain>
    </source>
</reference>
<feature type="compositionally biased region" description="Basic and acidic residues" evidence="1">
    <location>
        <begin position="39"/>
        <end position="50"/>
    </location>
</feature>
<evidence type="ECO:0000313" key="3">
    <source>
        <dbReference type="Proteomes" id="UP000593566"/>
    </source>
</evidence>
<feature type="region of interest" description="Disordered" evidence="1">
    <location>
        <begin position="109"/>
        <end position="134"/>
    </location>
</feature>
<dbReference type="EMBL" id="JACCJB010000002">
    <property type="protein sequence ID" value="KAF6229910.1"/>
    <property type="molecule type" value="Genomic_DNA"/>
</dbReference>
<feature type="compositionally biased region" description="Acidic residues" evidence="1">
    <location>
        <begin position="64"/>
        <end position="74"/>
    </location>
</feature>
<name>A0A8H6FK13_9LECA</name>
<evidence type="ECO:0000256" key="1">
    <source>
        <dbReference type="SAM" id="MobiDB-lite"/>
    </source>
</evidence>
<dbReference type="RefSeq" id="XP_037157167.1">
    <property type="nucleotide sequence ID" value="XM_037295166.1"/>
</dbReference>
<sequence>MPAESPFASAAELPTCTSDASPVSSSSSAGPTRANTPDLEQHPDLRAVSDREEDVLFFGGAEILDNDNDDDAGEEGPSVPSSSERGGAVQGPLTIMETLVRVERASEVAVEARDGGRRAAGPRRGSEDQVGAGV</sequence>
<keyword evidence="3" id="KW-1185">Reference proteome</keyword>
<proteinExistence type="predicted"/>
<dbReference type="AlphaFoldDB" id="A0A8H6FK13"/>
<comment type="caution">
    <text evidence="2">The sequence shown here is derived from an EMBL/GenBank/DDBJ whole genome shotgun (WGS) entry which is preliminary data.</text>
</comment>
<feature type="region of interest" description="Disordered" evidence="1">
    <location>
        <begin position="1"/>
        <end position="93"/>
    </location>
</feature>
<dbReference type="GeneID" id="59332656"/>
<evidence type="ECO:0000313" key="2">
    <source>
        <dbReference type="EMBL" id="KAF6229910.1"/>
    </source>
</evidence>
<feature type="compositionally biased region" description="Low complexity" evidence="1">
    <location>
        <begin position="75"/>
        <end position="87"/>
    </location>
</feature>
<dbReference type="Proteomes" id="UP000593566">
    <property type="component" value="Unassembled WGS sequence"/>
</dbReference>
<accession>A0A8H6FK13</accession>
<gene>
    <name evidence="2" type="ORF">HO133_004247</name>
</gene>
<protein>
    <submittedName>
        <fullName evidence="2">Uncharacterized protein</fullName>
    </submittedName>
</protein>